<proteinExistence type="predicted"/>
<sequence>MRTPGDNRYFIKTLPLDILLALPKVTFTPRTSENIGRTSLDLSAREMVAIAQGGSIPNALPVIKDHATAAYAACIIPSPDISLAIGLRLSSIHLHIATMGRMVEKSRNSVCHLVFVCWLSKEGEYVVWYKARKSVGGEEVMEARELRKVEKVLICLFSSG</sequence>
<dbReference type="GeneID" id="63749819"/>
<dbReference type="VEuPathDB" id="FungiDB:ASPWEDRAFT_34319"/>
<accession>A0A1L9S144</accession>
<dbReference type="EMBL" id="KV878209">
    <property type="protein sequence ID" value="OJJ40848.1"/>
    <property type="molecule type" value="Genomic_DNA"/>
</dbReference>
<evidence type="ECO:0000313" key="1">
    <source>
        <dbReference type="EMBL" id="OJJ40848.1"/>
    </source>
</evidence>
<name>A0A1L9S144_ASPWE</name>
<dbReference type="Proteomes" id="UP000184383">
    <property type="component" value="Unassembled WGS sequence"/>
</dbReference>
<reference evidence="2" key="1">
    <citation type="journal article" date="2017" name="Genome Biol.">
        <title>Comparative genomics reveals high biological diversity and specific adaptations in the industrially and medically important fungal genus Aspergillus.</title>
        <authorList>
            <person name="de Vries R.P."/>
            <person name="Riley R."/>
            <person name="Wiebenga A."/>
            <person name="Aguilar-Osorio G."/>
            <person name="Amillis S."/>
            <person name="Uchima C.A."/>
            <person name="Anderluh G."/>
            <person name="Asadollahi M."/>
            <person name="Askin M."/>
            <person name="Barry K."/>
            <person name="Battaglia E."/>
            <person name="Bayram O."/>
            <person name="Benocci T."/>
            <person name="Braus-Stromeyer S.A."/>
            <person name="Caldana C."/>
            <person name="Canovas D."/>
            <person name="Cerqueira G.C."/>
            <person name="Chen F."/>
            <person name="Chen W."/>
            <person name="Choi C."/>
            <person name="Clum A."/>
            <person name="Dos Santos R.A."/>
            <person name="Damasio A.R."/>
            <person name="Diallinas G."/>
            <person name="Emri T."/>
            <person name="Fekete E."/>
            <person name="Flipphi M."/>
            <person name="Freyberg S."/>
            <person name="Gallo A."/>
            <person name="Gournas C."/>
            <person name="Habgood R."/>
            <person name="Hainaut M."/>
            <person name="Harispe M.L."/>
            <person name="Henrissat B."/>
            <person name="Hilden K.S."/>
            <person name="Hope R."/>
            <person name="Hossain A."/>
            <person name="Karabika E."/>
            <person name="Karaffa L."/>
            <person name="Karanyi Z."/>
            <person name="Krasevec N."/>
            <person name="Kuo A."/>
            <person name="Kusch H."/>
            <person name="LaButti K."/>
            <person name="Lagendijk E.L."/>
            <person name="Lapidus A."/>
            <person name="Levasseur A."/>
            <person name="Lindquist E."/>
            <person name="Lipzen A."/>
            <person name="Logrieco A.F."/>
            <person name="MacCabe A."/>
            <person name="Maekelae M.R."/>
            <person name="Malavazi I."/>
            <person name="Melin P."/>
            <person name="Meyer V."/>
            <person name="Mielnichuk N."/>
            <person name="Miskei M."/>
            <person name="Molnar A.P."/>
            <person name="Mule G."/>
            <person name="Ngan C.Y."/>
            <person name="Orejas M."/>
            <person name="Orosz E."/>
            <person name="Ouedraogo J.P."/>
            <person name="Overkamp K.M."/>
            <person name="Park H.-S."/>
            <person name="Perrone G."/>
            <person name="Piumi F."/>
            <person name="Punt P.J."/>
            <person name="Ram A.F."/>
            <person name="Ramon A."/>
            <person name="Rauscher S."/>
            <person name="Record E."/>
            <person name="Riano-Pachon D.M."/>
            <person name="Robert V."/>
            <person name="Roehrig J."/>
            <person name="Ruller R."/>
            <person name="Salamov A."/>
            <person name="Salih N.S."/>
            <person name="Samson R.A."/>
            <person name="Sandor E."/>
            <person name="Sanguinetti M."/>
            <person name="Schuetze T."/>
            <person name="Sepcic K."/>
            <person name="Shelest E."/>
            <person name="Sherlock G."/>
            <person name="Sophianopoulou V."/>
            <person name="Squina F.M."/>
            <person name="Sun H."/>
            <person name="Susca A."/>
            <person name="Todd R.B."/>
            <person name="Tsang A."/>
            <person name="Unkles S.E."/>
            <person name="van de Wiele N."/>
            <person name="van Rossen-Uffink D."/>
            <person name="Oliveira J.V."/>
            <person name="Vesth T.C."/>
            <person name="Visser J."/>
            <person name="Yu J.-H."/>
            <person name="Zhou M."/>
            <person name="Andersen M.R."/>
            <person name="Archer D.B."/>
            <person name="Baker S.E."/>
            <person name="Benoit I."/>
            <person name="Brakhage A.A."/>
            <person name="Braus G.H."/>
            <person name="Fischer R."/>
            <person name="Frisvad J.C."/>
            <person name="Goldman G.H."/>
            <person name="Houbraken J."/>
            <person name="Oakley B."/>
            <person name="Pocsi I."/>
            <person name="Scazzocchio C."/>
            <person name="Seiboth B."/>
            <person name="vanKuyk P.A."/>
            <person name="Wortman J."/>
            <person name="Dyer P.S."/>
            <person name="Grigoriev I.V."/>
        </authorList>
    </citation>
    <scope>NUCLEOTIDE SEQUENCE [LARGE SCALE GENOMIC DNA]</scope>
    <source>
        <strain evidence="2">DTO 134E9</strain>
    </source>
</reference>
<protein>
    <submittedName>
        <fullName evidence="1">Uncharacterized protein</fullName>
    </submittedName>
</protein>
<organism evidence="1 2">
    <name type="scientific">Aspergillus wentii DTO 134E9</name>
    <dbReference type="NCBI Taxonomy" id="1073089"/>
    <lineage>
        <taxon>Eukaryota</taxon>
        <taxon>Fungi</taxon>
        <taxon>Dikarya</taxon>
        <taxon>Ascomycota</taxon>
        <taxon>Pezizomycotina</taxon>
        <taxon>Eurotiomycetes</taxon>
        <taxon>Eurotiomycetidae</taxon>
        <taxon>Eurotiales</taxon>
        <taxon>Aspergillaceae</taxon>
        <taxon>Aspergillus</taxon>
        <taxon>Aspergillus subgen. Cremei</taxon>
    </lineage>
</organism>
<dbReference type="RefSeq" id="XP_040694524.1">
    <property type="nucleotide sequence ID" value="XM_040833971.1"/>
</dbReference>
<evidence type="ECO:0000313" key="2">
    <source>
        <dbReference type="Proteomes" id="UP000184383"/>
    </source>
</evidence>
<keyword evidence="2" id="KW-1185">Reference proteome</keyword>
<gene>
    <name evidence="1" type="ORF">ASPWEDRAFT_34319</name>
</gene>
<dbReference type="AlphaFoldDB" id="A0A1L9S144"/>